<dbReference type="InterPro" id="IPR027417">
    <property type="entry name" value="P-loop_NTPase"/>
</dbReference>
<sequence>MNRRARTWWFGAGLAIGIVLLVAGALRLWMRHPGEVDPVSAVLALIGIAIAGLSWWQAQRPADTDVQAATILLARRVLAAEKAQRAQLLGRKGKDAVIDVGFSTDPTGSSAPAPPAGTLAEVADYFRSLPAPRRLAITGVAGAGKTVLAIELILELLHNRPPDDPVPVRISGASLDADVPTAKMLYRHLITTYGLKPVTAQLLVAAERILPVVDGLDEMDESDEPGYGSRAARVLRALEDYEHGLNRCSLVMTCRSDQYDALVADRATPRGVARVNLDEVTGDKAWQFIQAITDQEDPDRWLPVLDALTSGGHVLAAALNTPWRLTLAASVYEERDPHTGRYVRSPAALTEFADESSVREHLFSLFIPARLAAADPAGKGPTAEQTHAWLAVLAGYLRTNASRPPFHGRMLSSTDLVPHQLWPLAGDRPRFIGALVTLALALPMVALYAGVVVLTFSQMEILNARIPARDVVAFLLLWLPGVATLGVLMDAVNARKEVWPKADVVSSGRVRNTRDRMSTAVSGVLLVAAGTLLAVVLIPEFGGELPPWAPVVFGLLLGIGMTHEQSKHFRSRRDDTDPKAVIRNEVISIFMVALTHGPAFGLMLGAMFSLQLEGLSLTAGLTAGALYGSAFGSSMSLRLSHHYLGLLLSTRGRLPWRLGRFLDRCYGAGLLRISGTAYQFRHRELQDYLAAHPVPSLHERSPALP</sequence>
<organism evidence="3 4">
    <name type="scientific">Nonomuraea mesophila</name>
    <dbReference type="NCBI Taxonomy" id="2530382"/>
    <lineage>
        <taxon>Bacteria</taxon>
        <taxon>Bacillati</taxon>
        <taxon>Actinomycetota</taxon>
        <taxon>Actinomycetes</taxon>
        <taxon>Streptosporangiales</taxon>
        <taxon>Streptosporangiaceae</taxon>
        <taxon>Nonomuraea</taxon>
    </lineage>
</organism>
<feature type="transmembrane region" description="Helical" evidence="1">
    <location>
        <begin position="545"/>
        <end position="563"/>
    </location>
</feature>
<evidence type="ECO:0000313" key="3">
    <source>
        <dbReference type="EMBL" id="TDE54612.1"/>
    </source>
</evidence>
<keyword evidence="1" id="KW-1133">Transmembrane helix</keyword>
<dbReference type="InterPro" id="IPR007111">
    <property type="entry name" value="NACHT_NTPase"/>
</dbReference>
<feature type="transmembrane region" description="Helical" evidence="1">
    <location>
        <begin position="431"/>
        <end position="451"/>
    </location>
</feature>
<reference evidence="3 4" key="1">
    <citation type="submission" date="2019-03" db="EMBL/GenBank/DDBJ databases">
        <title>Draft genome sequences of novel Actinobacteria.</title>
        <authorList>
            <person name="Sahin N."/>
            <person name="Ay H."/>
            <person name="Saygin H."/>
        </authorList>
    </citation>
    <scope>NUCLEOTIDE SEQUENCE [LARGE SCALE GENOMIC DNA]</scope>
    <source>
        <strain evidence="3 4">6K102</strain>
    </source>
</reference>
<name>A0A4R5FNR0_9ACTN</name>
<dbReference type="RefSeq" id="WP_132630796.1">
    <property type="nucleotide sequence ID" value="NZ_SMLD01000031.1"/>
</dbReference>
<gene>
    <name evidence="3" type="ORF">E1295_14495</name>
</gene>
<evidence type="ECO:0000256" key="1">
    <source>
        <dbReference type="SAM" id="Phobius"/>
    </source>
</evidence>
<keyword evidence="4" id="KW-1185">Reference proteome</keyword>
<dbReference type="Pfam" id="PF05729">
    <property type="entry name" value="NACHT"/>
    <property type="match status" value="1"/>
</dbReference>
<evidence type="ECO:0000313" key="4">
    <source>
        <dbReference type="Proteomes" id="UP000295136"/>
    </source>
</evidence>
<dbReference type="Proteomes" id="UP000295136">
    <property type="component" value="Unassembled WGS sequence"/>
</dbReference>
<comment type="caution">
    <text evidence="3">The sequence shown here is derived from an EMBL/GenBank/DDBJ whole genome shotgun (WGS) entry which is preliminary data.</text>
</comment>
<feature type="transmembrane region" description="Helical" evidence="1">
    <location>
        <begin position="519"/>
        <end position="539"/>
    </location>
</feature>
<dbReference type="Gene3D" id="3.40.50.300">
    <property type="entry name" value="P-loop containing nucleotide triphosphate hydrolases"/>
    <property type="match status" value="1"/>
</dbReference>
<keyword evidence="1" id="KW-0472">Membrane</keyword>
<dbReference type="SUPFAM" id="SSF52540">
    <property type="entry name" value="P-loop containing nucleoside triphosphate hydrolases"/>
    <property type="match status" value="1"/>
</dbReference>
<keyword evidence="1" id="KW-0812">Transmembrane</keyword>
<feature type="transmembrane region" description="Helical" evidence="1">
    <location>
        <begin position="586"/>
        <end position="608"/>
    </location>
</feature>
<feature type="transmembrane region" description="Helical" evidence="1">
    <location>
        <begin position="7"/>
        <end position="26"/>
    </location>
</feature>
<protein>
    <submittedName>
        <fullName evidence="3">NACHT domain-containing protein</fullName>
    </submittedName>
</protein>
<dbReference type="EMBL" id="SMLD01000031">
    <property type="protein sequence ID" value="TDE54612.1"/>
    <property type="molecule type" value="Genomic_DNA"/>
</dbReference>
<evidence type="ECO:0000259" key="2">
    <source>
        <dbReference type="Pfam" id="PF05729"/>
    </source>
</evidence>
<feature type="domain" description="NACHT" evidence="2">
    <location>
        <begin position="133"/>
        <end position="263"/>
    </location>
</feature>
<feature type="transmembrane region" description="Helical" evidence="1">
    <location>
        <begin position="38"/>
        <end position="56"/>
    </location>
</feature>
<proteinExistence type="predicted"/>
<dbReference type="AlphaFoldDB" id="A0A4R5FNR0"/>
<feature type="transmembrane region" description="Helical" evidence="1">
    <location>
        <begin position="471"/>
        <end position="492"/>
    </location>
</feature>
<accession>A0A4R5FNR0</accession>